<accession>A0ABR4J0X9</accession>
<proteinExistence type="predicted"/>
<organism evidence="2 3">
    <name type="scientific">Aspergillus pseudoustus</name>
    <dbReference type="NCBI Taxonomy" id="1810923"/>
    <lineage>
        <taxon>Eukaryota</taxon>
        <taxon>Fungi</taxon>
        <taxon>Dikarya</taxon>
        <taxon>Ascomycota</taxon>
        <taxon>Pezizomycotina</taxon>
        <taxon>Eurotiomycetes</taxon>
        <taxon>Eurotiomycetidae</taxon>
        <taxon>Eurotiales</taxon>
        <taxon>Aspergillaceae</taxon>
        <taxon>Aspergillus</taxon>
        <taxon>Aspergillus subgen. Nidulantes</taxon>
    </lineage>
</organism>
<dbReference type="EMBL" id="JBFXLU010000247">
    <property type="protein sequence ID" value="KAL2833174.1"/>
    <property type="molecule type" value="Genomic_DNA"/>
</dbReference>
<evidence type="ECO:0000313" key="3">
    <source>
        <dbReference type="Proteomes" id="UP001610446"/>
    </source>
</evidence>
<evidence type="ECO:0000313" key="2">
    <source>
        <dbReference type="EMBL" id="KAL2833174.1"/>
    </source>
</evidence>
<sequence>MRTRADPLISSADIFLLENWDHNSNLTDDEQRERIFAGYIRLDVEGQQTACAGQQSASRTLSASHGCAPRTSHRHRWRKLFSAIADALECKCGDTDMILNVAEIYDFGRDWQRIFLRAPQLLEVVWSSEEYREWLEEALHYGGDADYDDDHEEEDEDDNDDDDDDDDERARESESGSEYKFDYTPYHWAMFVGRIHIIDSITLQASGGPDAGKVLIVWYDACGRVVRSCREIVYLAADITTVDNAILDDSPWWLNGETGPVYRWRRPLGPPYEIRE</sequence>
<comment type="caution">
    <text evidence="2">The sequence shown here is derived from an EMBL/GenBank/DDBJ whole genome shotgun (WGS) entry which is preliminary data.</text>
</comment>
<feature type="compositionally biased region" description="Acidic residues" evidence="1">
    <location>
        <begin position="145"/>
        <end position="167"/>
    </location>
</feature>
<evidence type="ECO:0000256" key="1">
    <source>
        <dbReference type="SAM" id="MobiDB-lite"/>
    </source>
</evidence>
<dbReference type="Proteomes" id="UP001610446">
    <property type="component" value="Unassembled WGS sequence"/>
</dbReference>
<protein>
    <submittedName>
        <fullName evidence="2">Uncharacterized protein</fullName>
    </submittedName>
</protein>
<reference evidence="2 3" key="1">
    <citation type="submission" date="2024-07" db="EMBL/GenBank/DDBJ databases">
        <title>Section-level genome sequencing and comparative genomics of Aspergillus sections Usti and Cavernicolus.</title>
        <authorList>
            <consortium name="Lawrence Berkeley National Laboratory"/>
            <person name="Nybo J.L."/>
            <person name="Vesth T.C."/>
            <person name="Theobald S."/>
            <person name="Frisvad J.C."/>
            <person name="Larsen T.O."/>
            <person name="Kjaerboelling I."/>
            <person name="Rothschild-Mancinelli K."/>
            <person name="Lyhne E.K."/>
            <person name="Kogle M.E."/>
            <person name="Barry K."/>
            <person name="Clum A."/>
            <person name="Na H."/>
            <person name="Ledsgaard L."/>
            <person name="Lin J."/>
            <person name="Lipzen A."/>
            <person name="Kuo A."/>
            <person name="Riley R."/>
            <person name="Mondo S."/>
            <person name="Labutti K."/>
            <person name="Haridas S."/>
            <person name="Pangalinan J."/>
            <person name="Salamov A.A."/>
            <person name="Simmons B.A."/>
            <person name="Magnuson J.K."/>
            <person name="Chen J."/>
            <person name="Drula E."/>
            <person name="Henrissat B."/>
            <person name="Wiebenga A."/>
            <person name="Lubbers R.J."/>
            <person name="Gomes A.C."/>
            <person name="Makela M.R."/>
            <person name="Stajich J."/>
            <person name="Grigoriev I.V."/>
            <person name="Mortensen U.H."/>
            <person name="De Vries R.P."/>
            <person name="Baker S.E."/>
            <person name="Andersen M.R."/>
        </authorList>
    </citation>
    <scope>NUCLEOTIDE SEQUENCE [LARGE SCALE GENOMIC DNA]</scope>
    <source>
        <strain evidence="2 3">CBS 123904</strain>
    </source>
</reference>
<feature type="region of interest" description="Disordered" evidence="1">
    <location>
        <begin position="144"/>
        <end position="177"/>
    </location>
</feature>
<feature type="compositionally biased region" description="Basic and acidic residues" evidence="1">
    <location>
        <begin position="168"/>
        <end position="177"/>
    </location>
</feature>
<gene>
    <name evidence="2" type="ORF">BJY01DRAFT_253592</name>
</gene>
<keyword evidence="3" id="KW-1185">Reference proteome</keyword>
<name>A0ABR4J0X9_9EURO</name>